<protein>
    <submittedName>
        <fullName evidence="1">Uncharacterized protein</fullName>
    </submittedName>
</protein>
<dbReference type="STRING" id="2094558.A0A314UC11"/>
<proteinExistence type="predicted"/>
<keyword evidence="2" id="KW-1185">Reference proteome</keyword>
<accession>A0A314UC11</accession>
<dbReference type="EMBL" id="PJQY01003726">
    <property type="protein sequence ID" value="PQM34967.1"/>
    <property type="molecule type" value="Genomic_DNA"/>
</dbReference>
<organism evidence="1 2">
    <name type="scientific">Prunus yedoensis var. nudiflora</name>
    <dbReference type="NCBI Taxonomy" id="2094558"/>
    <lineage>
        <taxon>Eukaryota</taxon>
        <taxon>Viridiplantae</taxon>
        <taxon>Streptophyta</taxon>
        <taxon>Embryophyta</taxon>
        <taxon>Tracheophyta</taxon>
        <taxon>Spermatophyta</taxon>
        <taxon>Magnoliopsida</taxon>
        <taxon>eudicotyledons</taxon>
        <taxon>Gunneridae</taxon>
        <taxon>Pentapetalae</taxon>
        <taxon>rosids</taxon>
        <taxon>fabids</taxon>
        <taxon>Rosales</taxon>
        <taxon>Rosaceae</taxon>
        <taxon>Amygdaloideae</taxon>
        <taxon>Amygdaleae</taxon>
        <taxon>Prunus</taxon>
    </lineage>
</organism>
<gene>
    <name evidence="1" type="ORF">Pyn_31729</name>
</gene>
<evidence type="ECO:0000313" key="1">
    <source>
        <dbReference type="EMBL" id="PQM34967.1"/>
    </source>
</evidence>
<dbReference type="AlphaFoldDB" id="A0A314UC11"/>
<sequence length="65" mass="7853">MLKFLNKSLLRLCHRLRWSVRRRSRPKVVIKRFGKTNSKKLNLRLGMKLALMGRRQFTLTVNWVT</sequence>
<comment type="caution">
    <text evidence="1">The sequence shown here is derived from an EMBL/GenBank/DDBJ whole genome shotgun (WGS) entry which is preliminary data.</text>
</comment>
<reference evidence="1 2" key="1">
    <citation type="submission" date="2018-02" db="EMBL/GenBank/DDBJ databases">
        <title>Draft genome of wild Prunus yedoensis var. nudiflora.</title>
        <authorList>
            <person name="Baek S."/>
            <person name="Kim J.-H."/>
            <person name="Choi K."/>
            <person name="Kim G.-B."/>
            <person name="Cho A."/>
            <person name="Jang H."/>
            <person name="Shin C.-H."/>
            <person name="Yu H.-J."/>
            <person name="Mun J.-H."/>
        </authorList>
    </citation>
    <scope>NUCLEOTIDE SEQUENCE [LARGE SCALE GENOMIC DNA]</scope>
    <source>
        <strain evidence="2">cv. Jeju island</strain>
        <tissue evidence="1">Leaf</tissue>
    </source>
</reference>
<evidence type="ECO:0000313" key="2">
    <source>
        <dbReference type="Proteomes" id="UP000250321"/>
    </source>
</evidence>
<dbReference type="Proteomes" id="UP000250321">
    <property type="component" value="Unassembled WGS sequence"/>
</dbReference>
<name>A0A314UC11_PRUYE</name>